<gene>
    <name evidence="8" type="ORF">LARV_01731</name>
</gene>
<dbReference type="PANTHER" id="PTHR42859">
    <property type="entry name" value="OXIDOREDUCTASE"/>
    <property type="match status" value="1"/>
</dbReference>
<dbReference type="EMBL" id="DF967972">
    <property type="protein sequence ID" value="GAP13972.1"/>
    <property type="molecule type" value="Genomic_DNA"/>
</dbReference>
<dbReference type="InterPro" id="IPR050294">
    <property type="entry name" value="RnfB_subfamily"/>
</dbReference>
<evidence type="ECO:0000256" key="1">
    <source>
        <dbReference type="ARBA" id="ARBA00022448"/>
    </source>
</evidence>
<name>A0A0S7BG20_9CHLR</name>
<keyword evidence="1" id="KW-0813">Transport</keyword>
<evidence type="ECO:0000256" key="6">
    <source>
        <dbReference type="ARBA" id="ARBA00023014"/>
    </source>
</evidence>
<protein>
    <submittedName>
        <fullName evidence="8">Fe-S-cluster-containing hydrogenase components 2</fullName>
    </submittedName>
</protein>
<dbReference type="Proteomes" id="UP000055060">
    <property type="component" value="Unassembled WGS sequence"/>
</dbReference>
<dbReference type="PROSITE" id="PS51379">
    <property type="entry name" value="4FE4S_FER_2"/>
    <property type="match status" value="4"/>
</dbReference>
<organism evidence="8">
    <name type="scientific">Longilinea arvoryzae</name>
    <dbReference type="NCBI Taxonomy" id="360412"/>
    <lineage>
        <taxon>Bacteria</taxon>
        <taxon>Bacillati</taxon>
        <taxon>Chloroflexota</taxon>
        <taxon>Anaerolineae</taxon>
        <taxon>Anaerolineales</taxon>
        <taxon>Anaerolineaceae</taxon>
        <taxon>Longilinea</taxon>
    </lineage>
</organism>
<keyword evidence="9" id="KW-1185">Reference proteome</keyword>
<dbReference type="PANTHER" id="PTHR42859:SF10">
    <property type="entry name" value="DIMETHYLSULFOXIDE REDUCTASE CHAIN B"/>
    <property type="match status" value="1"/>
</dbReference>
<keyword evidence="6" id="KW-0411">Iron-sulfur</keyword>
<evidence type="ECO:0000256" key="3">
    <source>
        <dbReference type="ARBA" id="ARBA00022723"/>
    </source>
</evidence>
<dbReference type="InterPro" id="IPR017896">
    <property type="entry name" value="4Fe4S_Fe-S-bd"/>
</dbReference>
<dbReference type="InterPro" id="IPR017900">
    <property type="entry name" value="4Fe4S_Fe_S_CS"/>
</dbReference>
<feature type="domain" description="4Fe-4S ferredoxin-type" evidence="7">
    <location>
        <begin position="1"/>
        <end position="31"/>
    </location>
</feature>
<evidence type="ECO:0000313" key="8">
    <source>
        <dbReference type="EMBL" id="GAP13972.1"/>
    </source>
</evidence>
<reference evidence="8" key="1">
    <citation type="submission" date="2015-07" db="EMBL/GenBank/DDBJ databases">
        <title>Draft Genome Sequences of Anaerolinea thermolimosa IMO-1, Bellilinea caldifistulae GOMI-1, Leptolinea tardivitalis YMTK-2, Levilinea saccharolytica KIBI-1,Longilinea arvoryzae KOME-1, Previously Described as Members of the Anaerolineaceae (Chloroflexi).</title>
        <authorList>
            <person name="Sekiguchi Y."/>
            <person name="Ohashi A."/>
            <person name="Matsuura N."/>
            <person name="Tourlousse M.D."/>
        </authorList>
    </citation>
    <scope>NUCLEOTIDE SEQUENCE [LARGE SCALE GENOMIC DNA]</scope>
    <source>
        <strain evidence="8">KOME-1</strain>
    </source>
</reference>
<dbReference type="AlphaFoldDB" id="A0A0S7BG20"/>
<keyword evidence="4" id="KW-0249">Electron transport</keyword>
<proteinExistence type="predicted"/>
<dbReference type="Pfam" id="PF13247">
    <property type="entry name" value="Fer4_11"/>
    <property type="match status" value="1"/>
</dbReference>
<sequence length="172" mass="18281">MIFSIKPDNCTGCLACVVYCSLAHEGGVNPELSRIRVYQTESRQTILPVVCLPCDEKPCIQACPQGAISLHACGAVIIDESLCTGCSRCVRACGIGAIHFHRLSGRGKNGVAVSLKCDQCGGDPWCIRVCPNGAIEAVESSAAAAATFEQIRSALEPFRAVKKSERSERQPA</sequence>
<feature type="domain" description="4Fe-4S ferredoxin-type" evidence="7">
    <location>
        <begin position="74"/>
        <end position="103"/>
    </location>
</feature>
<feature type="domain" description="4Fe-4S ferredoxin-type" evidence="7">
    <location>
        <begin position="107"/>
        <end position="140"/>
    </location>
</feature>
<evidence type="ECO:0000256" key="5">
    <source>
        <dbReference type="ARBA" id="ARBA00023004"/>
    </source>
</evidence>
<dbReference type="SUPFAM" id="SSF54862">
    <property type="entry name" value="4Fe-4S ferredoxins"/>
    <property type="match status" value="1"/>
</dbReference>
<dbReference type="RefSeq" id="WP_075073266.1">
    <property type="nucleotide sequence ID" value="NZ_DF967972.1"/>
</dbReference>
<evidence type="ECO:0000256" key="4">
    <source>
        <dbReference type="ARBA" id="ARBA00022982"/>
    </source>
</evidence>
<dbReference type="STRING" id="360412.LARV_01731"/>
<keyword evidence="3" id="KW-0479">Metal-binding</keyword>
<evidence type="ECO:0000256" key="2">
    <source>
        <dbReference type="ARBA" id="ARBA00022485"/>
    </source>
</evidence>
<feature type="domain" description="4Fe-4S ferredoxin-type" evidence="7">
    <location>
        <begin position="42"/>
        <end position="73"/>
    </location>
</feature>
<evidence type="ECO:0000259" key="7">
    <source>
        <dbReference type="PROSITE" id="PS51379"/>
    </source>
</evidence>
<dbReference type="CDD" id="cd10550">
    <property type="entry name" value="DMSOR_beta_like"/>
    <property type="match status" value="1"/>
</dbReference>
<dbReference type="Gene3D" id="3.30.70.20">
    <property type="match status" value="2"/>
</dbReference>
<evidence type="ECO:0000313" key="9">
    <source>
        <dbReference type="Proteomes" id="UP000055060"/>
    </source>
</evidence>
<dbReference type="PROSITE" id="PS00198">
    <property type="entry name" value="4FE4S_FER_1"/>
    <property type="match status" value="1"/>
</dbReference>
<keyword evidence="2" id="KW-0004">4Fe-4S</keyword>
<dbReference type="GO" id="GO:0051539">
    <property type="term" value="F:4 iron, 4 sulfur cluster binding"/>
    <property type="evidence" value="ECO:0007669"/>
    <property type="project" value="UniProtKB-KW"/>
</dbReference>
<keyword evidence="5" id="KW-0408">Iron</keyword>
<dbReference type="OrthoDB" id="9810688at2"/>
<dbReference type="GO" id="GO:0046872">
    <property type="term" value="F:metal ion binding"/>
    <property type="evidence" value="ECO:0007669"/>
    <property type="project" value="UniProtKB-KW"/>
</dbReference>
<accession>A0A0S7BG20</accession>